<dbReference type="AlphaFoldDB" id="A0A0D9XZM7"/>
<keyword evidence="2" id="KW-1185">Reference proteome</keyword>
<reference evidence="1" key="3">
    <citation type="submission" date="2015-04" db="UniProtKB">
        <authorList>
            <consortium name="EnsemblPlants"/>
        </authorList>
    </citation>
    <scope>IDENTIFICATION</scope>
</reference>
<dbReference type="EnsemblPlants" id="LPERR12G10950.1">
    <property type="protein sequence ID" value="LPERR12G10950.1"/>
    <property type="gene ID" value="LPERR12G10950"/>
</dbReference>
<accession>A0A0D9XZM7</accession>
<dbReference type="HOGENOM" id="CLU_3090111_0_0_1"/>
<dbReference type="Gramene" id="LPERR12G10950.1">
    <property type="protein sequence ID" value="LPERR12G10950.1"/>
    <property type="gene ID" value="LPERR12G10950"/>
</dbReference>
<organism evidence="1 2">
    <name type="scientific">Leersia perrieri</name>
    <dbReference type="NCBI Taxonomy" id="77586"/>
    <lineage>
        <taxon>Eukaryota</taxon>
        <taxon>Viridiplantae</taxon>
        <taxon>Streptophyta</taxon>
        <taxon>Embryophyta</taxon>
        <taxon>Tracheophyta</taxon>
        <taxon>Spermatophyta</taxon>
        <taxon>Magnoliopsida</taxon>
        <taxon>Liliopsida</taxon>
        <taxon>Poales</taxon>
        <taxon>Poaceae</taxon>
        <taxon>BOP clade</taxon>
        <taxon>Oryzoideae</taxon>
        <taxon>Oryzeae</taxon>
        <taxon>Oryzinae</taxon>
        <taxon>Leersia</taxon>
    </lineage>
</organism>
<reference evidence="1 2" key="1">
    <citation type="submission" date="2012-08" db="EMBL/GenBank/DDBJ databases">
        <title>Oryza genome evolution.</title>
        <authorList>
            <person name="Wing R.A."/>
        </authorList>
    </citation>
    <scope>NUCLEOTIDE SEQUENCE</scope>
</reference>
<evidence type="ECO:0000313" key="1">
    <source>
        <dbReference type="EnsemblPlants" id="LPERR12G10950.1"/>
    </source>
</evidence>
<proteinExistence type="predicted"/>
<dbReference type="Proteomes" id="UP000032180">
    <property type="component" value="Chromosome 12"/>
</dbReference>
<reference evidence="2" key="2">
    <citation type="submission" date="2013-12" db="EMBL/GenBank/DDBJ databases">
        <authorList>
            <person name="Yu Y."/>
            <person name="Lee S."/>
            <person name="de Baynast K."/>
            <person name="Wissotski M."/>
            <person name="Liu L."/>
            <person name="Talag J."/>
            <person name="Goicoechea J."/>
            <person name="Angelova A."/>
            <person name="Jetty R."/>
            <person name="Kudrna D."/>
            <person name="Golser W."/>
            <person name="Rivera L."/>
            <person name="Zhang J."/>
            <person name="Wing R."/>
        </authorList>
    </citation>
    <scope>NUCLEOTIDE SEQUENCE</scope>
</reference>
<name>A0A0D9XZM7_9ORYZ</name>
<sequence length="52" mass="6137">MNVDDLFKHRPKPSYIPVDFSQVLDAIEEILWRGNPTLIAHECVEIHAQRFF</sequence>
<evidence type="ECO:0000313" key="2">
    <source>
        <dbReference type="Proteomes" id="UP000032180"/>
    </source>
</evidence>
<protein>
    <submittedName>
        <fullName evidence="1">Uncharacterized protein</fullName>
    </submittedName>
</protein>